<evidence type="ECO:0000313" key="18">
    <source>
        <dbReference type="EMBL" id="TES86897.1"/>
    </source>
</evidence>
<evidence type="ECO:0000256" key="9">
    <source>
        <dbReference type="ARBA" id="ARBA00022960"/>
    </source>
</evidence>
<reference evidence="18 19" key="1">
    <citation type="submission" date="2019-03" db="EMBL/GenBank/DDBJ databases">
        <title>Metabolic potential of uncultured bacteria and archaea associated with petroleum seepage in deep-sea sediments.</title>
        <authorList>
            <person name="Dong X."/>
            <person name="Hubert C."/>
        </authorList>
    </citation>
    <scope>NUCLEOTIDE SEQUENCE [LARGE SCALE GENOMIC DNA]</scope>
    <source>
        <strain evidence="18">E44_bin92</strain>
    </source>
</reference>
<dbReference type="Gene3D" id="3.40.50.720">
    <property type="entry name" value="NAD(P)-binding Rossmann-like Domain"/>
    <property type="match status" value="1"/>
</dbReference>
<keyword evidence="10 14" id="KW-0573">Peptidoglycan synthesis</keyword>
<protein>
    <recommendedName>
        <fullName evidence="3 14">UDP-N-acetylmuramate--L-alanine ligase</fullName>
        <ecNumber evidence="3 14">6.3.2.8</ecNumber>
    </recommendedName>
    <alternativeName>
        <fullName evidence="14">UDP-N-acetylmuramoyl-L-alanine synthetase</fullName>
    </alternativeName>
</protein>
<dbReference type="HAMAP" id="MF_00046">
    <property type="entry name" value="MurC"/>
    <property type="match status" value="1"/>
</dbReference>
<dbReference type="GO" id="GO:0005524">
    <property type="term" value="F:ATP binding"/>
    <property type="evidence" value="ECO:0007669"/>
    <property type="project" value="UniProtKB-UniRule"/>
</dbReference>
<dbReference type="Pfam" id="PF02875">
    <property type="entry name" value="Mur_ligase_C"/>
    <property type="match status" value="1"/>
</dbReference>
<keyword evidence="8 14" id="KW-0067">ATP-binding</keyword>
<dbReference type="GO" id="GO:0005737">
    <property type="term" value="C:cytoplasm"/>
    <property type="evidence" value="ECO:0007669"/>
    <property type="project" value="UniProtKB-SubCell"/>
</dbReference>
<evidence type="ECO:0000256" key="5">
    <source>
        <dbReference type="ARBA" id="ARBA00022598"/>
    </source>
</evidence>
<proteinExistence type="inferred from homology"/>
<evidence type="ECO:0000256" key="7">
    <source>
        <dbReference type="ARBA" id="ARBA00022741"/>
    </source>
</evidence>
<organism evidence="18 19">
    <name type="scientific">Aerophobetes bacterium</name>
    <dbReference type="NCBI Taxonomy" id="2030807"/>
    <lineage>
        <taxon>Bacteria</taxon>
        <taxon>Candidatus Aerophobota</taxon>
    </lineage>
</organism>
<evidence type="ECO:0000256" key="8">
    <source>
        <dbReference type="ARBA" id="ARBA00022840"/>
    </source>
</evidence>
<keyword evidence="4 14" id="KW-0963">Cytoplasm</keyword>
<dbReference type="AlphaFoldDB" id="A0A523QM47"/>
<dbReference type="SUPFAM" id="SSF53244">
    <property type="entry name" value="MurD-like peptide ligases, peptide-binding domain"/>
    <property type="match status" value="1"/>
</dbReference>
<comment type="subcellular location">
    <subcellularLocation>
        <location evidence="1 14">Cytoplasm</location>
    </subcellularLocation>
</comment>
<keyword evidence="9 14" id="KW-0133">Cell shape</keyword>
<feature type="domain" description="Mur ligase central" evidence="17">
    <location>
        <begin position="110"/>
        <end position="293"/>
    </location>
</feature>
<dbReference type="Proteomes" id="UP000320781">
    <property type="component" value="Unassembled WGS sequence"/>
</dbReference>
<dbReference type="GO" id="GO:0008763">
    <property type="term" value="F:UDP-N-acetylmuramate-L-alanine ligase activity"/>
    <property type="evidence" value="ECO:0007669"/>
    <property type="project" value="UniProtKB-UniRule"/>
</dbReference>
<dbReference type="GO" id="GO:0071555">
    <property type="term" value="P:cell wall organization"/>
    <property type="evidence" value="ECO:0007669"/>
    <property type="project" value="UniProtKB-KW"/>
</dbReference>
<comment type="similarity">
    <text evidence="14">Belongs to the MurCDEF family.</text>
</comment>
<evidence type="ECO:0000256" key="6">
    <source>
        <dbReference type="ARBA" id="ARBA00022618"/>
    </source>
</evidence>
<dbReference type="PANTHER" id="PTHR43445:SF3">
    <property type="entry name" value="UDP-N-ACETYLMURAMATE--L-ALANINE LIGASE"/>
    <property type="match status" value="1"/>
</dbReference>
<dbReference type="InterPro" id="IPR000713">
    <property type="entry name" value="Mur_ligase_N"/>
</dbReference>
<evidence type="ECO:0000256" key="2">
    <source>
        <dbReference type="ARBA" id="ARBA00004752"/>
    </source>
</evidence>
<dbReference type="InterPro" id="IPR013221">
    <property type="entry name" value="Mur_ligase_cen"/>
</dbReference>
<evidence type="ECO:0000256" key="3">
    <source>
        <dbReference type="ARBA" id="ARBA00012211"/>
    </source>
</evidence>
<dbReference type="InterPro" id="IPR004101">
    <property type="entry name" value="Mur_ligase_C"/>
</dbReference>
<keyword evidence="6 14" id="KW-0132">Cell division</keyword>
<dbReference type="GO" id="GO:0051301">
    <property type="term" value="P:cell division"/>
    <property type="evidence" value="ECO:0007669"/>
    <property type="project" value="UniProtKB-KW"/>
</dbReference>
<sequence>MLRGAKSIHFIGIGGVGMSGLAKVLLRMGYQISGSDVELNPLTGSLEASGARIYQGHHPSHLGRASLVVSSSAIPSYNPELIEAKKKKIPVVTRGNLLAHLTNRSESIVVAGTHGKTTTTSLICCILDADKKDPTMFIGGELNDIEGNSKLGKGEWVVAESDESDGSFLLIHPKIAVLTNLEDDHLDYYGSTDRINEAFLQFSQQLKPGGTLIVNKDDTNLRDLLGKIRLSYSQKIITFGVESQADLVARRITLEGFSCLYSPVYRGRLLGKVRIPLPGEYNVHNSLGAIAAALALDIPWETIKKAIMSFGGIKRRFECIGKTPSNILVVNDYAHHPTEIKATLKAARRLRRRIVVVFQPHRYSRTKILLFKFAHAFREADILLLTPIYPAGEAPIPGTDGKLLFERVKKTRGKDTYYFSSEEKILSFLEDKSGEEDLIITLGAGDIGRIGREFLKRFLISS</sequence>
<comment type="pathway">
    <text evidence="2 14">Cell wall biogenesis; peptidoglycan biosynthesis.</text>
</comment>
<accession>A0A523QM47</accession>
<evidence type="ECO:0000259" key="15">
    <source>
        <dbReference type="Pfam" id="PF01225"/>
    </source>
</evidence>
<feature type="domain" description="Mur ligase N-terminal catalytic" evidence="15">
    <location>
        <begin position="8"/>
        <end position="104"/>
    </location>
</feature>
<dbReference type="Pfam" id="PF08245">
    <property type="entry name" value="Mur_ligase_M"/>
    <property type="match status" value="1"/>
</dbReference>
<dbReference type="EMBL" id="SOKU01000034">
    <property type="protein sequence ID" value="TES86897.1"/>
    <property type="molecule type" value="Genomic_DNA"/>
</dbReference>
<keyword evidence="7 14" id="KW-0547">Nucleotide-binding</keyword>
<feature type="binding site" evidence="14">
    <location>
        <begin position="112"/>
        <end position="118"/>
    </location>
    <ligand>
        <name>ATP</name>
        <dbReference type="ChEBI" id="CHEBI:30616"/>
    </ligand>
</feature>
<keyword evidence="12 14" id="KW-0961">Cell wall biogenesis/degradation</keyword>
<comment type="catalytic activity">
    <reaction evidence="13 14">
        <text>UDP-N-acetyl-alpha-D-muramate + L-alanine + ATP = UDP-N-acetyl-alpha-D-muramoyl-L-alanine + ADP + phosphate + H(+)</text>
        <dbReference type="Rhea" id="RHEA:23372"/>
        <dbReference type="ChEBI" id="CHEBI:15378"/>
        <dbReference type="ChEBI" id="CHEBI:30616"/>
        <dbReference type="ChEBI" id="CHEBI:43474"/>
        <dbReference type="ChEBI" id="CHEBI:57972"/>
        <dbReference type="ChEBI" id="CHEBI:70757"/>
        <dbReference type="ChEBI" id="CHEBI:83898"/>
        <dbReference type="ChEBI" id="CHEBI:456216"/>
        <dbReference type="EC" id="6.3.2.8"/>
    </reaction>
</comment>
<evidence type="ECO:0000313" key="19">
    <source>
        <dbReference type="Proteomes" id="UP000320781"/>
    </source>
</evidence>
<dbReference type="SUPFAM" id="SSF51984">
    <property type="entry name" value="MurCD N-terminal domain"/>
    <property type="match status" value="1"/>
</dbReference>
<dbReference type="NCBIfam" id="TIGR01082">
    <property type="entry name" value="murC"/>
    <property type="match status" value="1"/>
</dbReference>
<name>A0A523QM47_UNCAE</name>
<dbReference type="SUPFAM" id="SSF53623">
    <property type="entry name" value="MurD-like peptide ligases, catalytic domain"/>
    <property type="match status" value="1"/>
</dbReference>
<comment type="function">
    <text evidence="14">Cell wall formation.</text>
</comment>
<evidence type="ECO:0000256" key="10">
    <source>
        <dbReference type="ARBA" id="ARBA00022984"/>
    </source>
</evidence>
<dbReference type="InterPro" id="IPR005758">
    <property type="entry name" value="UDP-N-AcMur_Ala_ligase_MurC"/>
</dbReference>
<evidence type="ECO:0000256" key="13">
    <source>
        <dbReference type="ARBA" id="ARBA00047833"/>
    </source>
</evidence>
<dbReference type="InterPro" id="IPR036565">
    <property type="entry name" value="Mur-like_cat_sf"/>
</dbReference>
<feature type="domain" description="Mur ligase C-terminal" evidence="16">
    <location>
        <begin position="315"/>
        <end position="445"/>
    </location>
</feature>
<keyword evidence="5 14" id="KW-0436">Ligase</keyword>
<evidence type="ECO:0000256" key="4">
    <source>
        <dbReference type="ARBA" id="ARBA00022490"/>
    </source>
</evidence>
<evidence type="ECO:0000256" key="11">
    <source>
        <dbReference type="ARBA" id="ARBA00023306"/>
    </source>
</evidence>
<evidence type="ECO:0000256" key="1">
    <source>
        <dbReference type="ARBA" id="ARBA00004496"/>
    </source>
</evidence>
<dbReference type="EC" id="6.3.2.8" evidence="3 14"/>
<comment type="caution">
    <text evidence="18">The sequence shown here is derived from an EMBL/GenBank/DDBJ whole genome shotgun (WGS) entry which is preliminary data.</text>
</comment>
<gene>
    <name evidence="14" type="primary">murC</name>
    <name evidence="18" type="ORF">E3J95_00835</name>
</gene>
<dbReference type="Pfam" id="PF01225">
    <property type="entry name" value="Mur_ligase"/>
    <property type="match status" value="1"/>
</dbReference>
<dbReference type="UniPathway" id="UPA00219"/>
<dbReference type="GO" id="GO:0009252">
    <property type="term" value="P:peptidoglycan biosynthetic process"/>
    <property type="evidence" value="ECO:0007669"/>
    <property type="project" value="UniProtKB-UniRule"/>
</dbReference>
<dbReference type="GO" id="GO:0008360">
    <property type="term" value="P:regulation of cell shape"/>
    <property type="evidence" value="ECO:0007669"/>
    <property type="project" value="UniProtKB-KW"/>
</dbReference>
<evidence type="ECO:0000259" key="17">
    <source>
        <dbReference type="Pfam" id="PF08245"/>
    </source>
</evidence>
<evidence type="ECO:0000256" key="12">
    <source>
        <dbReference type="ARBA" id="ARBA00023316"/>
    </source>
</evidence>
<evidence type="ECO:0000256" key="14">
    <source>
        <dbReference type="HAMAP-Rule" id="MF_00046"/>
    </source>
</evidence>
<dbReference type="Gene3D" id="3.90.190.20">
    <property type="entry name" value="Mur ligase, C-terminal domain"/>
    <property type="match status" value="1"/>
</dbReference>
<dbReference type="Gene3D" id="3.40.1190.10">
    <property type="entry name" value="Mur-like, catalytic domain"/>
    <property type="match status" value="1"/>
</dbReference>
<evidence type="ECO:0000259" key="16">
    <source>
        <dbReference type="Pfam" id="PF02875"/>
    </source>
</evidence>
<keyword evidence="11 14" id="KW-0131">Cell cycle</keyword>
<dbReference type="PANTHER" id="PTHR43445">
    <property type="entry name" value="UDP-N-ACETYLMURAMATE--L-ALANINE LIGASE-RELATED"/>
    <property type="match status" value="1"/>
</dbReference>
<dbReference type="InterPro" id="IPR036615">
    <property type="entry name" value="Mur_ligase_C_dom_sf"/>
</dbReference>
<dbReference type="InterPro" id="IPR050061">
    <property type="entry name" value="MurCDEF_pg_biosynth"/>
</dbReference>